<keyword evidence="3" id="KW-1185">Reference proteome</keyword>
<gene>
    <name evidence="2" type="ORF">LTRI10_LOCUS46910</name>
</gene>
<dbReference type="PANTHER" id="PTHR31635">
    <property type="entry name" value="REVERSE TRANSCRIPTASE DOMAIN-CONTAINING PROTEIN-RELATED"/>
    <property type="match status" value="1"/>
</dbReference>
<dbReference type="PROSITE" id="PS50878">
    <property type="entry name" value="RT_POL"/>
    <property type="match status" value="1"/>
</dbReference>
<evidence type="ECO:0000313" key="2">
    <source>
        <dbReference type="EMBL" id="CAL1407231.1"/>
    </source>
</evidence>
<dbReference type="InterPro" id="IPR043502">
    <property type="entry name" value="DNA/RNA_pol_sf"/>
</dbReference>
<organism evidence="2 3">
    <name type="scientific">Linum trigynum</name>
    <dbReference type="NCBI Taxonomy" id="586398"/>
    <lineage>
        <taxon>Eukaryota</taxon>
        <taxon>Viridiplantae</taxon>
        <taxon>Streptophyta</taxon>
        <taxon>Embryophyta</taxon>
        <taxon>Tracheophyta</taxon>
        <taxon>Spermatophyta</taxon>
        <taxon>Magnoliopsida</taxon>
        <taxon>eudicotyledons</taxon>
        <taxon>Gunneridae</taxon>
        <taxon>Pentapetalae</taxon>
        <taxon>rosids</taxon>
        <taxon>fabids</taxon>
        <taxon>Malpighiales</taxon>
        <taxon>Linaceae</taxon>
        <taxon>Linum</taxon>
    </lineage>
</organism>
<dbReference type="InterPro" id="IPR000477">
    <property type="entry name" value="RT_dom"/>
</dbReference>
<dbReference type="Pfam" id="PF00078">
    <property type="entry name" value="RVT_1"/>
    <property type="match status" value="1"/>
</dbReference>
<dbReference type="PANTHER" id="PTHR31635:SF196">
    <property type="entry name" value="REVERSE TRANSCRIPTASE DOMAIN-CONTAINING PROTEIN-RELATED"/>
    <property type="match status" value="1"/>
</dbReference>
<name>A0AAV2G962_9ROSI</name>
<evidence type="ECO:0000313" key="3">
    <source>
        <dbReference type="Proteomes" id="UP001497516"/>
    </source>
</evidence>
<dbReference type="Proteomes" id="UP001497516">
    <property type="component" value="Chromosome 8"/>
</dbReference>
<evidence type="ECO:0000259" key="1">
    <source>
        <dbReference type="PROSITE" id="PS50878"/>
    </source>
</evidence>
<proteinExistence type="predicted"/>
<feature type="domain" description="Reverse transcriptase" evidence="1">
    <location>
        <begin position="214"/>
        <end position="490"/>
    </location>
</feature>
<reference evidence="2 3" key="1">
    <citation type="submission" date="2024-04" db="EMBL/GenBank/DDBJ databases">
        <authorList>
            <person name="Fracassetti M."/>
        </authorList>
    </citation>
    <scope>NUCLEOTIDE SEQUENCE [LARGE SCALE GENOMIC DNA]</scope>
</reference>
<dbReference type="EMBL" id="OZ034821">
    <property type="protein sequence ID" value="CAL1407231.1"/>
    <property type="molecule type" value="Genomic_DNA"/>
</dbReference>
<dbReference type="AlphaFoldDB" id="A0AAV2G962"/>
<accession>A0AAV2G962</accession>
<sequence>MTEAAWQKGSDLLTRIAAFAKDARHWNQHTFGNIHQRKEKLLQGIERLEQRMNGDAENWRLTKLRAELEEVLLQEEILWCHKSNMEWNTSGDRNTKYFHARVMRRRRRNQISSLRNSNEEWTDDPDELKGTTRDFYVALYTDDGVAMITILHGFPTLPTTDWKNLDKNFSIDVLHEAIRAMGPFKAPGVDGLNPLFYQRFWSLVGPDVLNFAASCWSDPSKIHILNQATLVLIPKVMSPSLIQHFRPISICNVGYKLITKCLAYRIKPLMPKLVHETQTSFVPGRHITDNVCILQEVVHSMRAKMGRTGWMIFKIDLAKAYDRIRWSFVRDTLQAARAPISFVDLAMECITTSRMRIQWNGGLTDEFTPTRVLRQGCPLSPYLFTLCMERLGHLIHEAVTHDQWQPIQQSQSGPDLSHIFFADDIILFGVASIAQVSVINKTVEDFGAASGQQISKPKSRVSFPKMLPLPWWPRSAPVWTSPRPKILGAT</sequence>
<dbReference type="SUPFAM" id="SSF56672">
    <property type="entry name" value="DNA/RNA polymerases"/>
    <property type="match status" value="1"/>
</dbReference>
<protein>
    <recommendedName>
        <fullName evidence="1">Reverse transcriptase domain-containing protein</fullName>
    </recommendedName>
</protein>
<dbReference type="CDD" id="cd01650">
    <property type="entry name" value="RT_nLTR_like"/>
    <property type="match status" value="1"/>
</dbReference>